<feature type="compositionally biased region" description="Polar residues" evidence="2">
    <location>
        <begin position="92"/>
        <end position="101"/>
    </location>
</feature>
<feature type="region of interest" description="Disordered" evidence="2">
    <location>
        <begin position="1"/>
        <end position="124"/>
    </location>
</feature>
<gene>
    <name evidence="3" type="ORF">BU24DRAFT_454814</name>
</gene>
<keyword evidence="4" id="KW-1185">Reference proteome</keyword>
<accession>A0A6A5XC97</accession>
<reference evidence="3" key="1">
    <citation type="journal article" date="2020" name="Stud. Mycol.">
        <title>101 Dothideomycetes genomes: a test case for predicting lifestyles and emergence of pathogens.</title>
        <authorList>
            <person name="Haridas S."/>
            <person name="Albert R."/>
            <person name="Binder M."/>
            <person name="Bloem J."/>
            <person name="Labutti K."/>
            <person name="Salamov A."/>
            <person name="Andreopoulos B."/>
            <person name="Baker S."/>
            <person name="Barry K."/>
            <person name="Bills G."/>
            <person name="Bluhm B."/>
            <person name="Cannon C."/>
            <person name="Castanera R."/>
            <person name="Culley D."/>
            <person name="Daum C."/>
            <person name="Ezra D."/>
            <person name="Gonzalez J."/>
            <person name="Henrissat B."/>
            <person name="Kuo A."/>
            <person name="Liang C."/>
            <person name="Lipzen A."/>
            <person name="Lutzoni F."/>
            <person name="Magnuson J."/>
            <person name="Mondo S."/>
            <person name="Nolan M."/>
            <person name="Ohm R."/>
            <person name="Pangilinan J."/>
            <person name="Park H.-J."/>
            <person name="Ramirez L."/>
            <person name="Alfaro M."/>
            <person name="Sun H."/>
            <person name="Tritt A."/>
            <person name="Yoshinaga Y."/>
            <person name="Zwiers L.-H."/>
            <person name="Turgeon B."/>
            <person name="Goodwin S."/>
            <person name="Spatafora J."/>
            <person name="Crous P."/>
            <person name="Grigoriev I."/>
        </authorList>
    </citation>
    <scope>NUCLEOTIDE SEQUENCE</scope>
    <source>
        <strain evidence="3">CBS 175.79</strain>
    </source>
</reference>
<keyword evidence="1" id="KW-0175">Coiled coil</keyword>
<dbReference type="RefSeq" id="XP_033378785.1">
    <property type="nucleotide sequence ID" value="XM_033531339.1"/>
</dbReference>
<feature type="compositionally biased region" description="Acidic residues" evidence="2">
    <location>
        <begin position="70"/>
        <end position="79"/>
    </location>
</feature>
<protein>
    <submittedName>
        <fullName evidence="3">Uncharacterized protein</fullName>
    </submittedName>
</protein>
<feature type="coiled-coil region" evidence="1">
    <location>
        <begin position="127"/>
        <end position="204"/>
    </location>
</feature>
<evidence type="ECO:0000313" key="3">
    <source>
        <dbReference type="EMBL" id="KAF2010446.1"/>
    </source>
</evidence>
<feature type="compositionally biased region" description="Basic and acidic residues" evidence="2">
    <location>
        <begin position="11"/>
        <end position="26"/>
    </location>
</feature>
<proteinExistence type="predicted"/>
<name>A0A6A5XC97_9PLEO</name>
<feature type="compositionally biased region" description="Polar residues" evidence="2">
    <location>
        <begin position="32"/>
        <end position="43"/>
    </location>
</feature>
<evidence type="ECO:0000256" key="1">
    <source>
        <dbReference type="SAM" id="Coils"/>
    </source>
</evidence>
<evidence type="ECO:0000256" key="2">
    <source>
        <dbReference type="SAM" id="MobiDB-lite"/>
    </source>
</evidence>
<dbReference type="EMBL" id="ML978076">
    <property type="protein sequence ID" value="KAF2010446.1"/>
    <property type="molecule type" value="Genomic_DNA"/>
</dbReference>
<dbReference type="GeneID" id="54288736"/>
<feature type="compositionally biased region" description="Polar residues" evidence="2">
    <location>
        <begin position="49"/>
        <end position="69"/>
    </location>
</feature>
<sequence length="335" mass="38072">MDVITSASAVTRHDEKPRSAVKEEPTFHVAQGESSAAEMSSEQFRSENVMFSTSSQGRHMSPRPSSQDLSGEDGYEDDVVSLSQTEKHGRCMSSSPSNQDFSGGDGCEDVPPSQAEEQPSDDDPATTAILLAERRQLEEENSELRKMKSALKAQITRQSEEINEKYKRWFQEEIRRFVRQRWAVDKMELELEEQKAALEKSKLKHLVAERLILQVNDQLDVLLDSADKQQSLLEFRDFLSGIVQDAASEDHRIELEDLEKKYDREAKVLHGSVEWIDVFMKSLERLDDPDIDAHKTLEAHEEDSFLQGYSQGMTDFARLSTVESNNGKIPENSED</sequence>
<dbReference type="AlphaFoldDB" id="A0A6A5XC97"/>
<dbReference type="Proteomes" id="UP000799778">
    <property type="component" value="Unassembled WGS sequence"/>
</dbReference>
<evidence type="ECO:0000313" key="4">
    <source>
        <dbReference type="Proteomes" id="UP000799778"/>
    </source>
</evidence>
<organism evidence="3 4">
    <name type="scientific">Aaosphaeria arxii CBS 175.79</name>
    <dbReference type="NCBI Taxonomy" id="1450172"/>
    <lineage>
        <taxon>Eukaryota</taxon>
        <taxon>Fungi</taxon>
        <taxon>Dikarya</taxon>
        <taxon>Ascomycota</taxon>
        <taxon>Pezizomycotina</taxon>
        <taxon>Dothideomycetes</taxon>
        <taxon>Pleosporomycetidae</taxon>
        <taxon>Pleosporales</taxon>
        <taxon>Pleosporales incertae sedis</taxon>
        <taxon>Aaosphaeria</taxon>
    </lineage>
</organism>